<feature type="signal peptide" evidence="2">
    <location>
        <begin position="1"/>
        <end position="19"/>
    </location>
</feature>
<name>A0A0C2WFH9_RHOER</name>
<evidence type="ECO:0000313" key="3">
    <source>
        <dbReference type="EMBL" id="KAB2584596.1"/>
    </source>
</evidence>
<evidence type="ECO:0008006" key="5">
    <source>
        <dbReference type="Google" id="ProtNLM"/>
    </source>
</evidence>
<reference evidence="3 4" key="1">
    <citation type="journal article" date="2017" name="Poromechanics V (2013)">
        <title>Genomic Characterization of the Arsenic-Tolerant Actinobacterium, &lt;i&gt;Rhodococcus erythropolis&lt;/i&gt; S43.</title>
        <authorList>
            <person name="Retamal-Morales G."/>
            <person name="Mehnert M."/>
            <person name="Schwabe R."/>
            <person name="Tischler D."/>
            <person name="Schloemann M."/>
            <person name="Levican G.J."/>
        </authorList>
    </citation>
    <scope>NUCLEOTIDE SEQUENCE [LARGE SCALE GENOMIC DNA]</scope>
    <source>
        <strain evidence="3 4">S43</strain>
    </source>
</reference>
<gene>
    <name evidence="3" type="ORF">BS297_14720</name>
</gene>
<organism evidence="3 4">
    <name type="scientific">Rhodococcus erythropolis</name>
    <name type="common">Arthrobacter picolinophilus</name>
    <dbReference type="NCBI Taxonomy" id="1833"/>
    <lineage>
        <taxon>Bacteria</taxon>
        <taxon>Bacillati</taxon>
        <taxon>Actinomycetota</taxon>
        <taxon>Actinomycetes</taxon>
        <taxon>Mycobacteriales</taxon>
        <taxon>Nocardiaceae</taxon>
        <taxon>Rhodococcus</taxon>
        <taxon>Rhodococcus erythropolis group</taxon>
    </lineage>
</organism>
<sequence length="281" mass="28900">MNPRVPALLLSAIAASVLATSCSSTDDGAARPEASSQSVTASADLTNKRGAVEVDLGQRAEVKDETGALLLAVSDTALSIEGCPLNSEHPGLVSKNRFSAFIEIGAAPSTEWLWPSDFYYVDAGGKVVKNIALSDANPCSSPGSSKFIDLPANSSADGAVTLDIPHTARFIGYQSNLSGQDVRIEWRVPEGTLVTATAESTASAPKPTTEAPQSVPTTNPVDKLPNPYPNSIDSEGRATGTGGSELVGCADASLYQPGTGIYSDGSMDYAAECLQGGSMAN</sequence>
<feature type="compositionally biased region" description="Polar residues" evidence="1">
    <location>
        <begin position="210"/>
        <end position="220"/>
    </location>
</feature>
<dbReference type="PROSITE" id="PS51257">
    <property type="entry name" value="PROKAR_LIPOPROTEIN"/>
    <property type="match status" value="1"/>
</dbReference>
<keyword evidence="2" id="KW-0732">Signal</keyword>
<feature type="region of interest" description="Disordered" evidence="1">
    <location>
        <begin position="196"/>
        <end position="240"/>
    </location>
</feature>
<comment type="caution">
    <text evidence="3">The sequence shown here is derived from an EMBL/GenBank/DDBJ whole genome shotgun (WGS) entry which is preliminary data.</text>
</comment>
<proteinExistence type="predicted"/>
<accession>A0A0C2WFH9</accession>
<evidence type="ECO:0000256" key="1">
    <source>
        <dbReference type="SAM" id="MobiDB-lite"/>
    </source>
</evidence>
<dbReference type="RefSeq" id="WP_042951463.1">
    <property type="nucleotide sequence ID" value="NZ_JBLROJ010000014.1"/>
</dbReference>
<dbReference type="AlphaFoldDB" id="A0A0C2WFH9"/>
<evidence type="ECO:0000256" key="2">
    <source>
        <dbReference type="SAM" id="SignalP"/>
    </source>
</evidence>
<feature type="chain" id="PRO_5041079666" description="Lipoprotein" evidence="2">
    <location>
        <begin position="20"/>
        <end position="281"/>
    </location>
</feature>
<evidence type="ECO:0000313" key="4">
    <source>
        <dbReference type="Proteomes" id="UP000325576"/>
    </source>
</evidence>
<protein>
    <recommendedName>
        <fullName evidence="5">Lipoprotein</fullName>
    </recommendedName>
</protein>
<dbReference type="Proteomes" id="UP000325576">
    <property type="component" value="Unassembled WGS sequence"/>
</dbReference>
<dbReference type="EMBL" id="MRBO01000418">
    <property type="protein sequence ID" value="KAB2584596.1"/>
    <property type="molecule type" value="Genomic_DNA"/>
</dbReference>